<dbReference type="AlphaFoldDB" id="A0A167CHL2"/>
<dbReference type="Gene3D" id="1.20.120.1760">
    <property type="match status" value="1"/>
</dbReference>
<keyword evidence="7" id="KW-0444">Lipid biosynthesis</keyword>
<dbReference type="GO" id="GO:0003882">
    <property type="term" value="F:CDP-diacylglycerol-serine O-phosphatidyltransferase activity"/>
    <property type="evidence" value="ECO:0007669"/>
    <property type="project" value="UniProtKB-EC"/>
</dbReference>
<dbReference type="Proteomes" id="UP000189580">
    <property type="component" value="Chromosome c"/>
</dbReference>
<evidence type="ECO:0000256" key="12">
    <source>
        <dbReference type="ARBA" id="ARBA00023098"/>
    </source>
</evidence>
<dbReference type="InterPro" id="IPR050324">
    <property type="entry name" value="CDP-alcohol_PTase-I"/>
</dbReference>
<dbReference type="PANTHER" id="PTHR14269">
    <property type="entry name" value="CDP-DIACYLGLYCEROL--GLYCEROL-3-PHOSPHATE 3-PHOSPHATIDYLTRANSFERASE-RELATED"/>
    <property type="match status" value="1"/>
</dbReference>
<evidence type="ECO:0000256" key="11">
    <source>
        <dbReference type="ARBA" id="ARBA00022989"/>
    </source>
</evidence>
<dbReference type="GO" id="GO:0005789">
    <property type="term" value="C:endoplasmic reticulum membrane"/>
    <property type="evidence" value="ECO:0007669"/>
    <property type="project" value="UniProtKB-SubCell"/>
</dbReference>
<comment type="pathway">
    <text evidence="17">Phospholipid metabolism; phosphatidylethanolamine biosynthesis; phosphatidylethanolamine from CDP-diacylglycerol: step 1/2.</text>
</comment>
<keyword evidence="11 19" id="KW-1133">Transmembrane helix</keyword>
<comment type="pathway">
    <text evidence="3">Lipid metabolism.</text>
</comment>
<organism evidence="20 21">
    <name type="scientific">Sugiyamaella lignohabitans</name>
    <dbReference type="NCBI Taxonomy" id="796027"/>
    <lineage>
        <taxon>Eukaryota</taxon>
        <taxon>Fungi</taxon>
        <taxon>Dikarya</taxon>
        <taxon>Ascomycota</taxon>
        <taxon>Saccharomycotina</taxon>
        <taxon>Dipodascomycetes</taxon>
        <taxon>Dipodascales</taxon>
        <taxon>Trichomonascaceae</taxon>
        <taxon>Sugiyamaella</taxon>
    </lineage>
</organism>
<dbReference type="GO" id="GO:0005886">
    <property type="term" value="C:plasma membrane"/>
    <property type="evidence" value="ECO:0007669"/>
    <property type="project" value="EnsemblFungi"/>
</dbReference>
<accession>A0A167CHL2</accession>
<protein>
    <recommendedName>
        <fullName evidence="6">CDP-diacylglycerol--serine O-phosphatidyltransferase</fullName>
        <ecNumber evidence="5">2.7.8.8</ecNumber>
    </recommendedName>
    <alternativeName>
        <fullName evidence="16">Phosphatidylserine synthase</fullName>
    </alternativeName>
</protein>
<evidence type="ECO:0000313" key="21">
    <source>
        <dbReference type="Proteomes" id="UP000189580"/>
    </source>
</evidence>
<keyword evidence="13 19" id="KW-0472">Membrane</keyword>
<dbReference type="GO" id="GO:0007009">
    <property type="term" value="P:plasma membrane organization"/>
    <property type="evidence" value="ECO:0007669"/>
    <property type="project" value="EnsemblFungi"/>
</dbReference>
<dbReference type="GO" id="GO:0006646">
    <property type="term" value="P:phosphatidylethanolamine biosynthetic process"/>
    <property type="evidence" value="ECO:0007669"/>
    <property type="project" value="EnsemblFungi"/>
</dbReference>
<dbReference type="GO" id="GO:0035865">
    <property type="term" value="P:cellular response to potassium ion"/>
    <property type="evidence" value="ECO:0007669"/>
    <property type="project" value="EnsemblFungi"/>
</dbReference>
<sequence>MADFITLLNGYCGFNSIVSSIRYVMSDYTQTHYLLRAMAFVPLGLFFDFMDGRVARWRNKSSLMGQELDSLADLVSFGVAPAIIAFTIGFQTTVDTVLLTVFVLCGLTRLARFNVTVSHIPKDSKGKSKYFEGTPIPTTLALVTVMLFWYSRDMIHDNLPFSTAFPNTLIEFHPAILLFVLSGSAMISKSLKIPKI</sequence>
<comment type="similarity">
    <text evidence="4 18">Belongs to the CDP-alcohol phosphatidyltransferase class-I family.</text>
</comment>
<dbReference type="GeneID" id="30036674"/>
<feature type="transmembrane region" description="Helical" evidence="19">
    <location>
        <begin position="136"/>
        <end position="152"/>
    </location>
</feature>
<feature type="transmembrane region" description="Helical" evidence="19">
    <location>
        <begin position="33"/>
        <end position="50"/>
    </location>
</feature>
<evidence type="ECO:0000313" key="20">
    <source>
        <dbReference type="EMBL" id="ANB11710.1"/>
    </source>
</evidence>
<evidence type="ECO:0000256" key="14">
    <source>
        <dbReference type="ARBA" id="ARBA00023209"/>
    </source>
</evidence>
<dbReference type="PANTHER" id="PTHR14269:SF61">
    <property type="entry name" value="CDP-DIACYLGLYCEROL--SERINE O-PHOSPHATIDYLTRANSFERASE"/>
    <property type="match status" value="1"/>
</dbReference>
<proteinExistence type="inferred from homology"/>
<evidence type="ECO:0000256" key="16">
    <source>
        <dbReference type="ARBA" id="ARBA00032361"/>
    </source>
</evidence>
<dbReference type="NCBIfam" id="TIGR00473">
    <property type="entry name" value="pssA"/>
    <property type="match status" value="1"/>
</dbReference>
<feature type="transmembrane region" description="Helical" evidence="19">
    <location>
        <begin position="172"/>
        <end position="191"/>
    </location>
</feature>
<dbReference type="EMBL" id="CP014500">
    <property type="protein sequence ID" value="ANB11710.1"/>
    <property type="molecule type" value="Genomic_DNA"/>
</dbReference>
<evidence type="ECO:0000256" key="4">
    <source>
        <dbReference type="ARBA" id="ARBA00010441"/>
    </source>
</evidence>
<evidence type="ECO:0000256" key="8">
    <source>
        <dbReference type="ARBA" id="ARBA00022679"/>
    </source>
</evidence>
<keyword evidence="8 18" id="KW-0808">Transferase</keyword>
<evidence type="ECO:0000256" key="2">
    <source>
        <dbReference type="ARBA" id="ARBA00004477"/>
    </source>
</evidence>
<keyword evidence="15" id="KW-1208">Phospholipid metabolism</keyword>
<keyword evidence="14" id="KW-0594">Phospholipid biosynthesis</keyword>
<evidence type="ECO:0000256" key="5">
    <source>
        <dbReference type="ARBA" id="ARBA00013174"/>
    </source>
</evidence>
<dbReference type="InterPro" id="IPR004533">
    <property type="entry name" value="CDP-diaglyc--ser_O-PTrfase"/>
</dbReference>
<evidence type="ECO:0000256" key="13">
    <source>
        <dbReference type="ARBA" id="ARBA00023136"/>
    </source>
</evidence>
<comment type="subcellular location">
    <subcellularLocation>
        <location evidence="2">Endoplasmic reticulum membrane</location>
        <topology evidence="2">Multi-pass membrane protein</topology>
    </subcellularLocation>
</comment>
<dbReference type="RefSeq" id="XP_018734187.1">
    <property type="nucleotide sequence ID" value="XM_018881611.1"/>
</dbReference>
<dbReference type="OrthoDB" id="448573at2759"/>
<dbReference type="InterPro" id="IPR048254">
    <property type="entry name" value="CDP_ALCOHOL_P_TRANSF_CS"/>
</dbReference>
<dbReference type="FunFam" id="1.20.120.1760:FF:000022">
    <property type="entry name" value="CDP-diacylglycerol--serine O-phosphatidyltransferase"/>
    <property type="match status" value="1"/>
</dbReference>
<evidence type="ECO:0000256" key="3">
    <source>
        <dbReference type="ARBA" id="ARBA00005189"/>
    </source>
</evidence>
<evidence type="ECO:0000256" key="1">
    <source>
        <dbReference type="ARBA" id="ARBA00000287"/>
    </source>
</evidence>
<name>A0A167CHL2_9ASCO</name>
<keyword evidence="10" id="KW-0256">Endoplasmic reticulum</keyword>
<evidence type="ECO:0000256" key="10">
    <source>
        <dbReference type="ARBA" id="ARBA00022824"/>
    </source>
</evidence>
<evidence type="ECO:0000256" key="18">
    <source>
        <dbReference type="RuleBase" id="RU003750"/>
    </source>
</evidence>
<dbReference type="InterPro" id="IPR000462">
    <property type="entry name" value="CDP-OH_P_trans"/>
</dbReference>
<evidence type="ECO:0000256" key="19">
    <source>
        <dbReference type="SAM" id="Phobius"/>
    </source>
</evidence>
<evidence type="ECO:0000256" key="17">
    <source>
        <dbReference type="ARBA" id="ARBA00060701"/>
    </source>
</evidence>
<dbReference type="KEGG" id="slb:AWJ20_4531"/>
<evidence type="ECO:0000256" key="6">
    <source>
        <dbReference type="ARBA" id="ARBA00017171"/>
    </source>
</evidence>
<keyword evidence="12" id="KW-0443">Lipid metabolism</keyword>
<dbReference type="InterPro" id="IPR043130">
    <property type="entry name" value="CDP-OH_PTrfase_TM_dom"/>
</dbReference>
<evidence type="ECO:0000256" key="9">
    <source>
        <dbReference type="ARBA" id="ARBA00022692"/>
    </source>
</evidence>
<evidence type="ECO:0000256" key="7">
    <source>
        <dbReference type="ARBA" id="ARBA00022516"/>
    </source>
</evidence>
<reference evidence="20 21" key="1">
    <citation type="submission" date="2016-02" db="EMBL/GenBank/DDBJ databases">
        <title>Complete genome sequence and transcriptome regulation of the pentose utilising yeast Sugiyamaella lignohabitans.</title>
        <authorList>
            <person name="Bellasio M."/>
            <person name="Peymann A."/>
            <person name="Valli M."/>
            <person name="Sipitzky M."/>
            <person name="Graf A."/>
            <person name="Sauer M."/>
            <person name="Marx H."/>
            <person name="Mattanovich D."/>
        </authorList>
    </citation>
    <scope>NUCLEOTIDE SEQUENCE [LARGE SCALE GENOMIC DNA]</scope>
    <source>
        <strain evidence="20 21">CBS 10342</strain>
    </source>
</reference>
<keyword evidence="21" id="KW-1185">Reference proteome</keyword>
<dbReference type="GO" id="GO:0006659">
    <property type="term" value="P:phosphatidylserine biosynthetic process"/>
    <property type="evidence" value="ECO:0007669"/>
    <property type="project" value="EnsemblFungi"/>
</dbReference>
<dbReference type="PROSITE" id="PS00379">
    <property type="entry name" value="CDP_ALCOHOL_P_TRANSF"/>
    <property type="match status" value="1"/>
</dbReference>
<evidence type="ECO:0000256" key="15">
    <source>
        <dbReference type="ARBA" id="ARBA00023264"/>
    </source>
</evidence>
<dbReference type="Pfam" id="PF01066">
    <property type="entry name" value="CDP-OH_P_transf"/>
    <property type="match status" value="1"/>
</dbReference>
<dbReference type="EC" id="2.7.8.8" evidence="5"/>
<dbReference type="GO" id="GO:0071277">
    <property type="term" value="P:cellular response to calcium ion"/>
    <property type="evidence" value="ECO:0007669"/>
    <property type="project" value="EnsemblFungi"/>
</dbReference>
<gene>
    <name evidence="20" type="primary">CHO1</name>
    <name evidence="20" type="ORF">AWJ20_4531</name>
</gene>
<keyword evidence="9 19" id="KW-0812">Transmembrane</keyword>
<comment type="catalytic activity">
    <reaction evidence="1">
        <text>a CDP-1,2-diacyl-sn-glycerol + L-serine = a 1,2-diacyl-sn-glycero-3-phospho-L-serine + CMP + H(+)</text>
        <dbReference type="Rhea" id="RHEA:16913"/>
        <dbReference type="ChEBI" id="CHEBI:15378"/>
        <dbReference type="ChEBI" id="CHEBI:33384"/>
        <dbReference type="ChEBI" id="CHEBI:57262"/>
        <dbReference type="ChEBI" id="CHEBI:58332"/>
        <dbReference type="ChEBI" id="CHEBI:60377"/>
        <dbReference type="EC" id="2.7.8.8"/>
    </reaction>
</comment>